<evidence type="ECO:0000313" key="1">
    <source>
        <dbReference type="EMBL" id="CAA9353664.1"/>
    </source>
</evidence>
<accession>A0A6J4MBY6</accession>
<protein>
    <submittedName>
        <fullName evidence="1">Uncharacterized protein</fullName>
    </submittedName>
</protein>
<reference evidence="1" key="1">
    <citation type="submission" date="2020-02" db="EMBL/GenBank/DDBJ databases">
        <authorList>
            <person name="Meier V. D."/>
        </authorList>
    </citation>
    <scope>NUCLEOTIDE SEQUENCE</scope>
    <source>
        <strain evidence="1">AVDCRST_MAG84</strain>
    </source>
</reference>
<dbReference type="EMBL" id="CADCTZ010000571">
    <property type="protein sequence ID" value="CAA9353664.1"/>
    <property type="molecule type" value="Genomic_DNA"/>
</dbReference>
<organism evidence="1">
    <name type="scientific">uncultured Microcoleus sp</name>
    <dbReference type="NCBI Taxonomy" id="259945"/>
    <lineage>
        <taxon>Bacteria</taxon>
        <taxon>Bacillati</taxon>
        <taxon>Cyanobacteriota</taxon>
        <taxon>Cyanophyceae</taxon>
        <taxon>Oscillatoriophycideae</taxon>
        <taxon>Oscillatoriales</taxon>
        <taxon>Microcoleaceae</taxon>
        <taxon>Microcoleus</taxon>
        <taxon>environmental samples</taxon>
    </lineage>
</organism>
<name>A0A6J4MBY6_9CYAN</name>
<gene>
    <name evidence="1" type="ORF">AVDCRST_MAG84-3003</name>
</gene>
<dbReference type="AlphaFoldDB" id="A0A6J4MBY6"/>
<sequence>MKSIFSDRLGSVLSRFESSNFIAVFNRIKYSRETALPCPDGDLRLLIIGIKLRIVARVV</sequence>
<proteinExistence type="predicted"/>